<dbReference type="Proteomes" id="UP000269721">
    <property type="component" value="Unassembled WGS sequence"/>
</dbReference>
<accession>A0A4P9VY42</accession>
<dbReference type="GO" id="GO:0032007">
    <property type="term" value="P:negative regulation of TOR signaling"/>
    <property type="evidence" value="ECO:0007669"/>
    <property type="project" value="TreeGrafter"/>
</dbReference>
<keyword evidence="3" id="KW-1185">Reference proteome</keyword>
<organism evidence="2 3">
    <name type="scientific">Blyttiomyces helicus</name>
    <dbReference type="NCBI Taxonomy" id="388810"/>
    <lineage>
        <taxon>Eukaryota</taxon>
        <taxon>Fungi</taxon>
        <taxon>Fungi incertae sedis</taxon>
        <taxon>Chytridiomycota</taxon>
        <taxon>Chytridiomycota incertae sedis</taxon>
        <taxon>Chytridiomycetes</taxon>
        <taxon>Chytridiomycetes incertae sedis</taxon>
        <taxon>Blyttiomyces</taxon>
    </lineage>
</organism>
<dbReference type="EMBL" id="KZ999865">
    <property type="protein sequence ID" value="RKO84669.1"/>
    <property type="molecule type" value="Genomic_DNA"/>
</dbReference>
<gene>
    <name evidence="2" type="ORF">BDK51DRAFT_32294</name>
</gene>
<feature type="region of interest" description="Disordered" evidence="1">
    <location>
        <begin position="71"/>
        <end position="91"/>
    </location>
</feature>
<protein>
    <submittedName>
        <fullName evidence="2">Uncharacterized protein</fullName>
    </submittedName>
</protein>
<feature type="compositionally biased region" description="Low complexity" evidence="1">
    <location>
        <begin position="71"/>
        <end position="90"/>
    </location>
</feature>
<evidence type="ECO:0000313" key="2">
    <source>
        <dbReference type="EMBL" id="RKO84669.1"/>
    </source>
</evidence>
<dbReference type="AlphaFoldDB" id="A0A4P9VY42"/>
<name>A0A4P9VY42_9FUNG</name>
<dbReference type="GO" id="GO:0033596">
    <property type="term" value="C:TSC1-TSC2 complex"/>
    <property type="evidence" value="ECO:0007669"/>
    <property type="project" value="TreeGrafter"/>
</dbReference>
<dbReference type="PANTHER" id="PTHR10063">
    <property type="entry name" value="TUBERIN"/>
    <property type="match status" value="1"/>
</dbReference>
<evidence type="ECO:0000256" key="1">
    <source>
        <dbReference type="SAM" id="MobiDB-lite"/>
    </source>
</evidence>
<evidence type="ECO:0000313" key="3">
    <source>
        <dbReference type="Proteomes" id="UP000269721"/>
    </source>
</evidence>
<proteinExistence type="predicted"/>
<dbReference type="PANTHER" id="PTHR10063:SF0">
    <property type="entry name" value="TUBERIN"/>
    <property type="match status" value="1"/>
</dbReference>
<sequence length="105" mass="10712">MPEIGPLAEPRLVSGASLAAIVRLAAVHANLFAQVFWHGLSGGGAYSSNSRERLRQIKRVQDRAAAAAAAAATTTATAGGSTGGSAVAAGSREEVKSLLDFSRFM</sequence>
<reference evidence="3" key="1">
    <citation type="journal article" date="2018" name="Nat. Microbiol.">
        <title>Leveraging single-cell genomics to expand the fungal tree of life.</title>
        <authorList>
            <person name="Ahrendt S.R."/>
            <person name="Quandt C.A."/>
            <person name="Ciobanu D."/>
            <person name="Clum A."/>
            <person name="Salamov A."/>
            <person name="Andreopoulos B."/>
            <person name="Cheng J.F."/>
            <person name="Woyke T."/>
            <person name="Pelin A."/>
            <person name="Henrissat B."/>
            <person name="Reynolds N.K."/>
            <person name="Benny G.L."/>
            <person name="Smith M.E."/>
            <person name="James T.Y."/>
            <person name="Grigoriev I.V."/>
        </authorList>
    </citation>
    <scope>NUCLEOTIDE SEQUENCE [LARGE SCALE GENOMIC DNA]</scope>
</reference>
<dbReference type="InterPro" id="IPR027107">
    <property type="entry name" value="Tuberin/Ral-act_asu"/>
</dbReference>
<dbReference type="GO" id="GO:0005634">
    <property type="term" value="C:nucleus"/>
    <property type="evidence" value="ECO:0007669"/>
    <property type="project" value="InterPro"/>
</dbReference>
<dbReference type="GO" id="GO:0005096">
    <property type="term" value="F:GTPase activator activity"/>
    <property type="evidence" value="ECO:0007669"/>
    <property type="project" value="InterPro"/>
</dbReference>
<dbReference type="OrthoDB" id="2156160at2759"/>